<organism evidence="2 3">
    <name type="scientific">Pseudomonas plecoglossicida</name>
    <dbReference type="NCBI Taxonomy" id="70775"/>
    <lineage>
        <taxon>Bacteria</taxon>
        <taxon>Pseudomonadati</taxon>
        <taxon>Pseudomonadota</taxon>
        <taxon>Gammaproteobacteria</taxon>
        <taxon>Pseudomonadales</taxon>
        <taxon>Pseudomonadaceae</taxon>
        <taxon>Pseudomonas</taxon>
    </lineage>
</organism>
<dbReference type="EMBL" id="NTME01000047">
    <property type="protein sequence ID" value="PBJ92514.1"/>
    <property type="molecule type" value="Genomic_DNA"/>
</dbReference>
<feature type="transmembrane region" description="Helical" evidence="1">
    <location>
        <begin position="7"/>
        <end position="24"/>
    </location>
</feature>
<protein>
    <submittedName>
        <fullName evidence="2">Uncharacterized protein</fullName>
    </submittedName>
</protein>
<evidence type="ECO:0000256" key="1">
    <source>
        <dbReference type="SAM" id="Phobius"/>
    </source>
</evidence>
<evidence type="ECO:0000313" key="3">
    <source>
        <dbReference type="Proteomes" id="UP000218102"/>
    </source>
</evidence>
<evidence type="ECO:0000313" key="2">
    <source>
        <dbReference type="EMBL" id="PBJ92514.1"/>
    </source>
</evidence>
<proteinExistence type="predicted"/>
<accession>A0A2A3LXP1</accession>
<dbReference type="RefSeq" id="WP_023383715.1">
    <property type="nucleotide sequence ID" value="NZ_NTME01000047.1"/>
</dbReference>
<sequence length="82" mass="8895">MTITTDMLARIAVVVLAVIISIAINRRKALFTVKNASGPEQVQAIQGFADRSLRDVNILIWLCSALCAAALAVCFYSIFIPL</sequence>
<gene>
    <name evidence="2" type="ORF">CMV24_26690</name>
</gene>
<dbReference type="AlphaFoldDB" id="A0A2A3LXP1"/>
<feature type="transmembrane region" description="Helical" evidence="1">
    <location>
        <begin position="58"/>
        <end position="79"/>
    </location>
</feature>
<comment type="caution">
    <text evidence="2">The sequence shown here is derived from an EMBL/GenBank/DDBJ whole genome shotgun (WGS) entry which is preliminary data.</text>
</comment>
<reference evidence="2 3" key="1">
    <citation type="submission" date="2017-09" db="EMBL/GenBank/DDBJ databases">
        <authorList>
            <person name="Ehlers B."/>
            <person name="Leendertz F.H."/>
        </authorList>
    </citation>
    <scope>NUCLEOTIDE SEQUENCE [LARGE SCALE GENOMIC DNA]</scope>
    <source>
        <strain evidence="2 3">DJ-1</strain>
    </source>
</reference>
<keyword evidence="1" id="KW-0472">Membrane</keyword>
<dbReference type="Proteomes" id="UP000218102">
    <property type="component" value="Unassembled WGS sequence"/>
</dbReference>
<keyword evidence="1" id="KW-1133">Transmembrane helix</keyword>
<name>A0A2A3LXP1_PSEDL</name>
<keyword evidence="1" id="KW-0812">Transmembrane</keyword>